<dbReference type="STRING" id="574087.Acear_0616"/>
<sequence>MIFRLLCLIRGYVIVQISGYGKEKLINFLMRSDFRVWNVKHKKDHFEAKLKMKDFKQIRPYVRRADCKVRIKSKHGLPYWLRKLKVRKSLLVGVVVAVMMLYLLSSFIWSVEIHGLSELSEEKIVNLLKDSGFEYGMLKHTVDIEELEKKIESHRKIAWADIELQGTKLDVEIVEKVLVEEKDRTDKVVDVVAKKTGLIEEIIVLKGKPVVKEGELVQAGERLISGTRKYYPQVPQQEELSTEEKEELEPKIEKMAADGIVKAKVWYRSYAEAKLVDYYQQETAEVLDSISVRYNNSEFNVYGPDKPPFAQFKIEIAVKSLPSWRNIDFPIELIRRRYIKVKDFKERLSLAEAKELAKKRALEKVLDRVSEDAEIINKKFEIISENQKVNNIVRIKALITTKEDIALQKVKTVQ</sequence>
<dbReference type="InterPro" id="IPR010690">
    <property type="entry name" value="YqfD"/>
</dbReference>
<dbReference type="PIRSF" id="PIRSF029895">
    <property type="entry name" value="SpoIV"/>
    <property type="match status" value="1"/>
</dbReference>
<keyword evidence="1" id="KW-0812">Transmembrane</keyword>
<evidence type="ECO:0000313" key="3">
    <source>
        <dbReference type="Proteomes" id="UP000001661"/>
    </source>
</evidence>
<dbReference type="HOGENOM" id="CLU_050521_1_0_9"/>
<evidence type="ECO:0000256" key="1">
    <source>
        <dbReference type="SAM" id="Phobius"/>
    </source>
</evidence>
<dbReference type="NCBIfam" id="TIGR02876">
    <property type="entry name" value="spore_yqfD"/>
    <property type="match status" value="1"/>
</dbReference>
<keyword evidence="3" id="KW-1185">Reference proteome</keyword>
<dbReference type="RefSeq" id="WP_013277604.1">
    <property type="nucleotide sequence ID" value="NC_014378.1"/>
</dbReference>
<dbReference type="EMBL" id="CP002105">
    <property type="protein sequence ID" value="ADL12158.1"/>
    <property type="molecule type" value="Genomic_DNA"/>
</dbReference>
<dbReference type="KEGG" id="aar:Acear_0616"/>
<dbReference type="Proteomes" id="UP000001661">
    <property type="component" value="Chromosome"/>
</dbReference>
<proteinExistence type="predicted"/>
<organism evidence="2 3">
    <name type="scientific">Acetohalobium arabaticum (strain ATCC 49924 / DSM 5501 / Z-7288)</name>
    <dbReference type="NCBI Taxonomy" id="574087"/>
    <lineage>
        <taxon>Bacteria</taxon>
        <taxon>Bacillati</taxon>
        <taxon>Bacillota</taxon>
        <taxon>Clostridia</taxon>
        <taxon>Halanaerobiales</taxon>
        <taxon>Halobacteroidaceae</taxon>
        <taxon>Acetohalobium</taxon>
    </lineage>
</organism>
<dbReference type="eggNOG" id="COG0561">
    <property type="taxonomic scope" value="Bacteria"/>
</dbReference>
<accession>D9QV99</accession>
<reference evidence="2 3" key="1">
    <citation type="journal article" date="2010" name="Stand. Genomic Sci.">
        <title>Complete genome sequence of Acetohalobium arabaticum type strain (Z-7288).</title>
        <authorList>
            <person name="Sikorski J."/>
            <person name="Lapidus A."/>
            <person name="Chertkov O."/>
            <person name="Lucas S."/>
            <person name="Copeland A."/>
            <person name="Glavina Del Rio T."/>
            <person name="Nolan M."/>
            <person name="Tice H."/>
            <person name="Cheng J.F."/>
            <person name="Han C."/>
            <person name="Brambilla E."/>
            <person name="Pitluck S."/>
            <person name="Liolios K."/>
            <person name="Ivanova N."/>
            <person name="Mavromatis K."/>
            <person name="Mikhailova N."/>
            <person name="Pati A."/>
            <person name="Bruce D."/>
            <person name="Detter C."/>
            <person name="Tapia R."/>
            <person name="Goodwin L."/>
            <person name="Chen A."/>
            <person name="Palaniappan K."/>
            <person name="Land M."/>
            <person name="Hauser L."/>
            <person name="Chang Y.J."/>
            <person name="Jeffries C.D."/>
            <person name="Rohde M."/>
            <person name="Goker M."/>
            <person name="Spring S."/>
            <person name="Woyke T."/>
            <person name="Bristow J."/>
            <person name="Eisen J.A."/>
            <person name="Markowitz V."/>
            <person name="Hugenholtz P."/>
            <person name="Kyrpides N.C."/>
            <person name="Klenk H.P."/>
        </authorList>
    </citation>
    <scope>NUCLEOTIDE SEQUENCE [LARGE SCALE GENOMIC DNA]</scope>
    <source>
        <strain evidence="3">ATCC 49924 / DSM 5501 / Z-7288</strain>
    </source>
</reference>
<keyword evidence="1" id="KW-0472">Membrane</keyword>
<evidence type="ECO:0000313" key="2">
    <source>
        <dbReference type="EMBL" id="ADL12158.1"/>
    </source>
</evidence>
<name>D9QV99_ACEAZ</name>
<protein>
    <submittedName>
        <fullName evidence="2">Sporulation protein YqfD</fullName>
    </submittedName>
</protein>
<feature type="transmembrane region" description="Helical" evidence="1">
    <location>
        <begin position="90"/>
        <end position="111"/>
    </location>
</feature>
<keyword evidence="1" id="KW-1133">Transmembrane helix</keyword>
<dbReference type="OrthoDB" id="1640349at2"/>
<gene>
    <name evidence="2" type="ordered locus">Acear_0616</name>
</gene>
<dbReference type="Pfam" id="PF06898">
    <property type="entry name" value="YqfD"/>
    <property type="match status" value="1"/>
</dbReference>
<dbReference type="AlphaFoldDB" id="D9QV99"/>